<feature type="region of interest" description="Disordered" evidence="1">
    <location>
        <begin position="1"/>
        <end position="37"/>
    </location>
</feature>
<feature type="region of interest" description="Disordered" evidence="1">
    <location>
        <begin position="80"/>
        <end position="105"/>
    </location>
</feature>
<sequence>MSTLLHPRHAQGTDEVRSLEASLASSRPEPRTADDVGKGFVERLQADAVRRQKQFEHDAGLARPVVDRLLDVPDLREAAKPLGADQKRRLETKTGTSSSPPAYAAAPQDWRMNADVDFVLKSPPYDGGFTSGSGAAVSAEHATFSLDVQAIGSSDACSLSMGSWFFVPQDNPALRLSTSIYFNRDWHQQAMGYVAHSRFATTLQIWDDTAKTALPAAPIAPGWNDGVGWFEAHGDHTEGEWIDADTHFPATGGHWYFIQAGFSASVDADSGIFGTADSTIHVSGWLSYLMLGIWS</sequence>
<proteinExistence type="predicted"/>
<name>A0AB39SKY3_9ACTN</name>
<gene>
    <name evidence="2" type="ORF">AB5J50_50260</name>
</gene>
<feature type="compositionally biased region" description="Basic and acidic residues" evidence="1">
    <location>
        <begin position="28"/>
        <end position="37"/>
    </location>
</feature>
<accession>A0AB39SKY3</accession>
<evidence type="ECO:0000313" key="2">
    <source>
        <dbReference type="EMBL" id="XDQ68357.1"/>
    </source>
</evidence>
<feature type="compositionally biased region" description="Basic and acidic residues" evidence="1">
    <location>
        <begin position="80"/>
        <end position="92"/>
    </location>
</feature>
<dbReference type="AlphaFoldDB" id="A0AB39SKY3"/>
<protein>
    <submittedName>
        <fullName evidence="2">Uncharacterized protein</fullName>
    </submittedName>
</protein>
<organism evidence="2">
    <name type="scientific">Streptomyces sp. R35</name>
    <dbReference type="NCBI Taxonomy" id="3238630"/>
    <lineage>
        <taxon>Bacteria</taxon>
        <taxon>Bacillati</taxon>
        <taxon>Actinomycetota</taxon>
        <taxon>Actinomycetes</taxon>
        <taxon>Kitasatosporales</taxon>
        <taxon>Streptomycetaceae</taxon>
        <taxon>Streptomyces</taxon>
    </lineage>
</organism>
<dbReference type="RefSeq" id="WP_369265176.1">
    <property type="nucleotide sequence ID" value="NZ_CP163440.1"/>
</dbReference>
<dbReference type="EMBL" id="CP163440">
    <property type="protein sequence ID" value="XDQ68357.1"/>
    <property type="molecule type" value="Genomic_DNA"/>
</dbReference>
<reference evidence="2" key="1">
    <citation type="submission" date="2024-07" db="EMBL/GenBank/DDBJ databases">
        <authorList>
            <person name="Yu S.T."/>
        </authorList>
    </citation>
    <scope>NUCLEOTIDE SEQUENCE</scope>
    <source>
        <strain evidence="2">R35</strain>
    </source>
</reference>
<evidence type="ECO:0000256" key="1">
    <source>
        <dbReference type="SAM" id="MobiDB-lite"/>
    </source>
</evidence>